<proteinExistence type="predicted"/>
<evidence type="ECO:0000313" key="3">
    <source>
        <dbReference type="Proteomes" id="UP000785679"/>
    </source>
</evidence>
<feature type="region of interest" description="Disordered" evidence="1">
    <location>
        <begin position="1"/>
        <end position="28"/>
    </location>
</feature>
<reference evidence="2" key="1">
    <citation type="submission" date="2019-06" db="EMBL/GenBank/DDBJ databases">
        <authorList>
            <person name="Zheng W."/>
        </authorList>
    </citation>
    <scope>NUCLEOTIDE SEQUENCE</scope>
    <source>
        <strain evidence="2">QDHG01</strain>
    </source>
</reference>
<name>A0A8J8P1Y1_HALGN</name>
<feature type="compositionally biased region" description="Basic residues" evidence="1">
    <location>
        <begin position="1"/>
        <end position="11"/>
    </location>
</feature>
<evidence type="ECO:0000313" key="2">
    <source>
        <dbReference type="EMBL" id="TNV85808.1"/>
    </source>
</evidence>
<gene>
    <name evidence="2" type="ORF">FGO68_gene16680</name>
</gene>
<dbReference type="AlphaFoldDB" id="A0A8J8P1Y1"/>
<sequence length="192" mass="21876">MELQKVKRVATNHKQQSNPFHQQSKESLPKLKQYITGSYQSTSGSFIKEKKHLPSLSYQTNQQLNNNQLEPQPFSQAYQDSYAIKFDQVRMSPMRMSIVQNGFEVSNPSQTQQYQQNQLMLSSGDILKLAQVRTSQKNLENMLLHQKNLLKSAYVMKELGENLPPQVITVKNANNPFIQSISGSSQSIPQGM</sequence>
<organism evidence="2 3">
    <name type="scientific">Halteria grandinella</name>
    <dbReference type="NCBI Taxonomy" id="5974"/>
    <lineage>
        <taxon>Eukaryota</taxon>
        <taxon>Sar</taxon>
        <taxon>Alveolata</taxon>
        <taxon>Ciliophora</taxon>
        <taxon>Intramacronucleata</taxon>
        <taxon>Spirotrichea</taxon>
        <taxon>Stichotrichia</taxon>
        <taxon>Sporadotrichida</taxon>
        <taxon>Halteriidae</taxon>
        <taxon>Halteria</taxon>
    </lineage>
</organism>
<dbReference type="Proteomes" id="UP000785679">
    <property type="component" value="Unassembled WGS sequence"/>
</dbReference>
<keyword evidence="3" id="KW-1185">Reference proteome</keyword>
<feature type="compositionally biased region" description="Polar residues" evidence="1">
    <location>
        <begin position="12"/>
        <end position="22"/>
    </location>
</feature>
<comment type="caution">
    <text evidence="2">The sequence shown here is derived from an EMBL/GenBank/DDBJ whole genome shotgun (WGS) entry which is preliminary data.</text>
</comment>
<protein>
    <submittedName>
        <fullName evidence="2">Uncharacterized protein</fullName>
    </submittedName>
</protein>
<evidence type="ECO:0000256" key="1">
    <source>
        <dbReference type="SAM" id="MobiDB-lite"/>
    </source>
</evidence>
<accession>A0A8J8P1Y1</accession>
<dbReference type="EMBL" id="RRYP01001538">
    <property type="protein sequence ID" value="TNV85808.1"/>
    <property type="molecule type" value="Genomic_DNA"/>
</dbReference>